<evidence type="ECO:0000256" key="1">
    <source>
        <dbReference type="ARBA" id="ARBA00004477"/>
    </source>
</evidence>
<dbReference type="GO" id="GO:0016255">
    <property type="term" value="P:attachment of GPI anchor to protein"/>
    <property type="evidence" value="ECO:0007669"/>
    <property type="project" value="TreeGrafter"/>
</dbReference>
<dbReference type="InterPro" id="IPR007246">
    <property type="entry name" value="Gaa1"/>
</dbReference>
<keyword evidence="3" id="KW-0256">Endoplasmic reticulum</keyword>
<dbReference type="GO" id="GO:0042765">
    <property type="term" value="C:GPI-anchor transamidase complex"/>
    <property type="evidence" value="ECO:0007669"/>
    <property type="project" value="InterPro"/>
</dbReference>
<evidence type="ECO:0000256" key="4">
    <source>
        <dbReference type="ARBA" id="ARBA00022989"/>
    </source>
</evidence>
<dbReference type="PANTHER" id="PTHR13304:SF0">
    <property type="entry name" value="GLYCOSYLPHOSPHATIDYLINOSITOL ANCHOR ATTACHMENT 1 PROTEIN"/>
    <property type="match status" value="1"/>
</dbReference>
<sequence>MGILTDPSAGQGKITKIIIKYYSKISVLMYVGGVMWFFLLAYSPLNAGTYFSENALLPGLVKSEFRDESSARQYFDELQDEMKLYENSIPYPWILAKFQQIGLDTYTHNFTLNYPLGKANIKYAGKNVYGILRAARAGSTESLVMSVPYRPPSNIHPSTASSIAIMLAFAKHANRQKYWSKDIIFLITEHEQLGVQAWLEAYYNVVCGHRGVLDHGDLRGRGGAIQAAINLEFHDVNIAKMDIKVEGLNGQLPNLDLFNLATRMCSKEGIIHTFKGRENRSYRQGLKDWSYAFETMMYMVFTQATGIPNGNHGLFHRFGIQALTLEGISDKKSHYSNHGNLLSTGRVLESIFRSLNNLLERFHQSYFFYLLPSSDRFVSIGLYIPSICLIAGALFLKACGKWFRLYQYLVNLSEHGNNSDHSHAEDVELTSDLAIQENVNTNADINLMQIFGVLFFTHAVGIIIMNSPKVITRIGAEYNLNTETSVYGGFALMFAILLFTPLFVRIKSCYNSMTVLHVISLLELGTVLICLSMYNFSLGMLLGTIYVPMLLFIEPRYCRILSCIQKFIWIITHPLVVLTFIVFIFTYINFPGETFKENFGRSLAATEHALIFSIVDFMIYSNWLYGVVCCVIVPNWLCFWSILFSAPKPKTDSNVTKKDN</sequence>
<feature type="transmembrane region" description="Helical" evidence="13">
    <location>
        <begin position="445"/>
        <end position="465"/>
    </location>
</feature>
<feature type="transmembrane region" description="Helical" evidence="13">
    <location>
        <begin position="623"/>
        <end position="644"/>
    </location>
</feature>
<name>A0AAN7ZUM0_9COLE</name>
<evidence type="ECO:0000256" key="2">
    <source>
        <dbReference type="ARBA" id="ARBA00022692"/>
    </source>
</evidence>
<keyword evidence="4 13" id="KW-1133">Transmembrane helix</keyword>
<dbReference type="Gene3D" id="3.40.630.10">
    <property type="entry name" value="Zn peptidases"/>
    <property type="match status" value="1"/>
</dbReference>
<accession>A0AAN7ZUM0</accession>
<evidence type="ECO:0000256" key="3">
    <source>
        <dbReference type="ARBA" id="ARBA00022824"/>
    </source>
</evidence>
<keyword evidence="5 13" id="KW-0472">Membrane</keyword>
<gene>
    <name evidence="14" type="ORF">RI129_003125</name>
</gene>
<feature type="transmembrane region" description="Helical" evidence="13">
    <location>
        <begin position="516"/>
        <end position="534"/>
    </location>
</feature>
<evidence type="ECO:0000256" key="12">
    <source>
        <dbReference type="ARBA" id="ARBA00093661"/>
    </source>
</evidence>
<comment type="subunit">
    <text evidence="10">Heteropentamer. Part of the GPI-anchor transamidase complex, consisting of PIGK, PIGT, PIGS, PIGU and GAA1. Interacts with PIGK.</text>
</comment>
<evidence type="ECO:0000313" key="14">
    <source>
        <dbReference type="EMBL" id="KAK5648233.1"/>
    </source>
</evidence>
<evidence type="ECO:0000256" key="7">
    <source>
        <dbReference type="ARBA" id="ARBA00023180"/>
    </source>
</evidence>
<evidence type="ECO:0000256" key="11">
    <source>
        <dbReference type="ARBA" id="ARBA00093619"/>
    </source>
</evidence>
<keyword evidence="6" id="KW-1015">Disulfide bond</keyword>
<dbReference type="PANTHER" id="PTHR13304">
    <property type="entry name" value="GLYCOSYLPHOSPHATIDYLINOSITOL ANCHOR ATTACHMENT 1 PROTEIN"/>
    <property type="match status" value="1"/>
</dbReference>
<evidence type="ECO:0000256" key="6">
    <source>
        <dbReference type="ARBA" id="ARBA00023157"/>
    </source>
</evidence>
<dbReference type="FunFam" id="3.40.630.10:FF:000047">
    <property type="entry name" value="Glycosylphosphatidylinositol anchor attachment 1 protein"/>
    <property type="match status" value="1"/>
</dbReference>
<feature type="transmembrane region" description="Helical" evidence="13">
    <location>
        <begin position="567"/>
        <end position="588"/>
    </location>
</feature>
<keyword evidence="15" id="KW-1185">Reference proteome</keyword>
<feature type="transmembrane region" description="Helical" evidence="13">
    <location>
        <begin position="21"/>
        <end position="42"/>
    </location>
</feature>
<dbReference type="Pfam" id="PF04114">
    <property type="entry name" value="Gaa1"/>
    <property type="match status" value="1"/>
</dbReference>
<dbReference type="Proteomes" id="UP001329430">
    <property type="component" value="Chromosome 2"/>
</dbReference>
<evidence type="ECO:0000313" key="15">
    <source>
        <dbReference type="Proteomes" id="UP001329430"/>
    </source>
</evidence>
<feature type="transmembrane region" description="Helical" evidence="13">
    <location>
        <begin position="540"/>
        <end position="558"/>
    </location>
</feature>
<evidence type="ECO:0000256" key="10">
    <source>
        <dbReference type="ARBA" id="ARBA00093557"/>
    </source>
</evidence>
<comment type="caution">
    <text evidence="14">The sequence shown here is derived from an EMBL/GenBank/DDBJ whole genome shotgun (WGS) entry which is preliminary data.</text>
</comment>
<evidence type="ECO:0000256" key="13">
    <source>
        <dbReference type="SAM" id="Phobius"/>
    </source>
</evidence>
<protein>
    <recommendedName>
        <fullName evidence="11">GPI-anchor transamidase component GPAA1</fullName>
    </recommendedName>
    <alternativeName>
        <fullName evidence="8">GAA1 protein homolog</fullName>
    </alternativeName>
    <alternativeName>
        <fullName evidence="12">Glycosylphosphatidylinositol anchor attachment 1 protein</fullName>
    </alternativeName>
</protein>
<evidence type="ECO:0000256" key="5">
    <source>
        <dbReference type="ARBA" id="ARBA00023136"/>
    </source>
</evidence>
<comment type="subcellular location">
    <subcellularLocation>
        <location evidence="1">Endoplasmic reticulum membrane</location>
        <topology evidence="1">Multi-pass membrane protein</topology>
    </subcellularLocation>
</comment>
<evidence type="ECO:0000256" key="8">
    <source>
        <dbReference type="ARBA" id="ARBA00083563"/>
    </source>
</evidence>
<dbReference type="AlphaFoldDB" id="A0AAN7ZUM0"/>
<dbReference type="PIRSF" id="PIRSF036762">
    <property type="entry name" value="GAA1"/>
    <property type="match status" value="1"/>
</dbReference>
<evidence type="ECO:0000256" key="9">
    <source>
        <dbReference type="ARBA" id="ARBA00093336"/>
    </source>
</evidence>
<keyword evidence="7" id="KW-0325">Glycoprotein</keyword>
<comment type="function">
    <text evidence="9">Component of the glycosylphosphatidylinositol-anchor (GPI-anchor) transamidase (GPI-T) complex that catalyzes the formation of the linkage between a proprotein and a GPI-anchor and participates in GPI anchored protein biosynthesis. Binds GPI-anchor.</text>
</comment>
<feature type="transmembrane region" description="Helical" evidence="13">
    <location>
        <begin position="485"/>
        <end position="504"/>
    </location>
</feature>
<keyword evidence="2 13" id="KW-0812">Transmembrane</keyword>
<feature type="transmembrane region" description="Helical" evidence="13">
    <location>
        <begin position="377"/>
        <end position="396"/>
    </location>
</feature>
<proteinExistence type="predicted"/>
<reference evidence="14 15" key="1">
    <citation type="journal article" date="2024" name="Insects">
        <title>An Improved Chromosome-Level Genome Assembly of the Firefly Pyrocoelia pectoralis.</title>
        <authorList>
            <person name="Fu X."/>
            <person name="Meyer-Rochow V.B."/>
            <person name="Ballantyne L."/>
            <person name="Zhu X."/>
        </authorList>
    </citation>
    <scope>NUCLEOTIDE SEQUENCE [LARGE SCALE GENOMIC DNA]</scope>
    <source>
        <strain evidence="14">XCY_ONT2</strain>
    </source>
</reference>
<dbReference type="EMBL" id="JAVRBK010000002">
    <property type="protein sequence ID" value="KAK5648233.1"/>
    <property type="molecule type" value="Genomic_DNA"/>
</dbReference>
<organism evidence="14 15">
    <name type="scientific">Pyrocoelia pectoralis</name>
    <dbReference type="NCBI Taxonomy" id="417401"/>
    <lineage>
        <taxon>Eukaryota</taxon>
        <taxon>Metazoa</taxon>
        <taxon>Ecdysozoa</taxon>
        <taxon>Arthropoda</taxon>
        <taxon>Hexapoda</taxon>
        <taxon>Insecta</taxon>
        <taxon>Pterygota</taxon>
        <taxon>Neoptera</taxon>
        <taxon>Endopterygota</taxon>
        <taxon>Coleoptera</taxon>
        <taxon>Polyphaga</taxon>
        <taxon>Elateriformia</taxon>
        <taxon>Elateroidea</taxon>
        <taxon>Lampyridae</taxon>
        <taxon>Lampyrinae</taxon>
        <taxon>Pyrocoelia</taxon>
    </lineage>
</organism>